<organism evidence="1 2">
    <name type="scientific">Candidatus Methanobinarius endosymbioticus</name>
    <dbReference type="NCBI Taxonomy" id="2006182"/>
    <lineage>
        <taxon>Archaea</taxon>
        <taxon>Methanobacteriati</taxon>
        <taxon>Methanobacteriota</taxon>
        <taxon>Methanomada group</taxon>
        <taxon>Methanobacteria</taxon>
        <taxon>Methanobacteriales</taxon>
        <taxon>Methanobacteriaceae</taxon>
        <taxon>Candidatus Methanobinarius</taxon>
    </lineage>
</organism>
<proteinExistence type="predicted"/>
<dbReference type="AlphaFoldDB" id="A0A366M8V4"/>
<sequence>MKKKFLILMFVVSLFMLIGSVSAADKNVNPEAINNIQNIIDKANKGDSRLFKEGKYKGINFTVNKSLNIKGNGRVNFICTEDNYQLVIYFTT</sequence>
<evidence type="ECO:0000313" key="1">
    <source>
        <dbReference type="EMBL" id="RBQ22253.1"/>
    </source>
</evidence>
<dbReference type="InterPro" id="IPR011050">
    <property type="entry name" value="Pectin_lyase_fold/virulence"/>
</dbReference>
<dbReference type="SUPFAM" id="SSF51126">
    <property type="entry name" value="Pectin lyase-like"/>
    <property type="match status" value="1"/>
</dbReference>
<keyword evidence="2" id="KW-1185">Reference proteome</keyword>
<dbReference type="EMBL" id="NIZT01000070">
    <property type="protein sequence ID" value="RBQ22253.1"/>
    <property type="molecule type" value="Genomic_DNA"/>
</dbReference>
<protein>
    <submittedName>
        <fullName evidence="1">Uncharacterized protein</fullName>
    </submittedName>
</protein>
<accession>A0A366M8V4</accession>
<reference evidence="1 2" key="1">
    <citation type="submission" date="2018-06" db="EMBL/GenBank/DDBJ databases">
        <title>Genomic insight into two independent archaeal endosymbiosis events.</title>
        <authorList>
            <person name="Lind A.E."/>
            <person name="Lewis W.H."/>
            <person name="Spang A."/>
            <person name="Guy L."/>
            <person name="Embley M.T."/>
            <person name="Ettema T.J.G."/>
        </authorList>
    </citation>
    <scope>NUCLEOTIDE SEQUENCE [LARGE SCALE GENOMIC DNA]</scope>
    <source>
        <strain evidence="1">NOE</strain>
    </source>
</reference>
<gene>
    <name evidence="1" type="ORF">ALNOE001_19770</name>
</gene>
<evidence type="ECO:0000313" key="2">
    <source>
        <dbReference type="Proteomes" id="UP000253099"/>
    </source>
</evidence>
<name>A0A366M8V4_9EURY</name>
<dbReference type="Proteomes" id="UP000253099">
    <property type="component" value="Unassembled WGS sequence"/>
</dbReference>
<comment type="caution">
    <text evidence="1">The sequence shown here is derived from an EMBL/GenBank/DDBJ whole genome shotgun (WGS) entry which is preliminary data.</text>
</comment>